<dbReference type="InterPro" id="IPR036412">
    <property type="entry name" value="HAD-like_sf"/>
</dbReference>
<dbReference type="SUPFAM" id="SSF81653">
    <property type="entry name" value="Calcium ATPase, transduction domain A"/>
    <property type="match status" value="1"/>
</dbReference>
<gene>
    <name evidence="20" type="ORF">GJ744_002998</name>
</gene>
<keyword evidence="9 16" id="KW-1133">Transmembrane helix</keyword>
<dbReference type="GO" id="GO:0140326">
    <property type="term" value="F:ATPase-coupled intramembrane lipid transporter activity"/>
    <property type="evidence" value="ECO:0007669"/>
    <property type="project" value="UniProtKB-EC"/>
</dbReference>
<name>A0A8H7AB53_9EURO</name>
<feature type="binding site" evidence="14">
    <location>
        <position position="778"/>
    </location>
    <ligand>
        <name>ATP</name>
        <dbReference type="ChEBI" id="CHEBI:30616"/>
    </ligand>
</feature>
<feature type="domain" description="P-type ATPase C-terminal" evidence="19">
    <location>
        <begin position="1170"/>
        <end position="1420"/>
    </location>
</feature>
<dbReference type="Pfam" id="PF16209">
    <property type="entry name" value="PhoLip_ATPase_N"/>
    <property type="match status" value="1"/>
</dbReference>
<dbReference type="InterPro" id="IPR018303">
    <property type="entry name" value="ATPase_P-typ_P_site"/>
</dbReference>
<feature type="binding site" evidence="14">
    <location>
        <position position="755"/>
    </location>
    <ligand>
        <name>ATP</name>
        <dbReference type="ChEBI" id="CHEBI:30616"/>
    </ligand>
</feature>
<dbReference type="Gene3D" id="2.70.150.10">
    <property type="entry name" value="Calcium-transporting ATPase, cytoplasmic transduction domain A"/>
    <property type="match status" value="1"/>
</dbReference>
<dbReference type="EC" id="7.6.2.1" evidence="16"/>
<feature type="transmembrane region" description="Helical" evidence="16">
    <location>
        <begin position="438"/>
        <end position="461"/>
    </location>
</feature>
<dbReference type="PANTHER" id="PTHR24092:SF174">
    <property type="entry name" value="PHOSPHOLIPID-TRANSPORTING ATPASE DNF3-RELATED"/>
    <property type="match status" value="1"/>
</dbReference>
<dbReference type="GO" id="GO:0005802">
    <property type="term" value="C:trans-Golgi network"/>
    <property type="evidence" value="ECO:0007669"/>
    <property type="project" value="TreeGrafter"/>
</dbReference>
<evidence type="ECO:0000256" key="12">
    <source>
        <dbReference type="ARBA" id="ARBA00049128"/>
    </source>
</evidence>
<feature type="binding site" evidence="14">
    <location>
        <position position="551"/>
    </location>
    <ligand>
        <name>ATP</name>
        <dbReference type="ChEBI" id="CHEBI:30616"/>
    </ligand>
</feature>
<evidence type="ECO:0000256" key="5">
    <source>
        <dbReference type="ARBA" id="ARBA00022741"/>
    </source>
</evidence>
<dbReference type="GO" id="GO:0006892">
    <property type="term" value="P:post-Golgi vesicle-mediated transport"/>
    <property type="evidence" value="ECO:0007669"/>
    <property type="project" value="TreeGrafter"/>
</dbReference>
<evidence type="ECO:0000256" key="7">
    <source>
        <dbReference type="ARBA" id="ARBA00022842"/>
    </source>
</evidence>
<keyword evidence="7 15" id="KW-0460">Magnesium</keyword>
<dbReference type="GO" id="GO:0032456">
    <property type="term" value="P:endocytic recycling"/>
    <property type="evidence" value="ECO:0007669"/>
    <property type="project" value="TreeGrafter"/>
</dbReference>
<evidence type="ECO:0000256" key="16">
    <source>
        <dbReference type="RuleBase" id="RU362033"/>
    </source>
</evidence>
<dbReference type="EMBL" id="JAACFV010000156">
    <property type="protein sequence ID" value="KAF7503917.1"/>
    <property type="molecule type" value="Genomic_DNA"/>
</dbReference>
<evidence type="ECO:0000256" key="3">
    <source>
        <dbReference type="ARBA" id="ARBA00022692"/>
    </source>
</evidence>
<dbReference type="InterPro" id="IPR006539">
    <property type="entry name" value="P-type_ATPase_IV"/>
</dbReference>
<evidence type="ECO:0000256" key="17">
    <source>
        <dbReference type="SAM" id="MobiDB-lite"/>
    </source>
</evidence>
<evidence type="ECO:0000313" key="20">
    <source>
        <dbReference type="EMBL" id="KAF7503917.1"/>
    </source>
</evidence>
<evidence type="ECO:0000256" key="2">
    <source>
        <dbReference type="ARBA" id="ARBA00008109"/>
    </source>
</evidence>
<feature type="binding site" evidence="14">
    <location>
        <position position="550"/>
    </location>
    <ligand>
        <name>ATP</name>
        <dbReference type="ChEBI" id="CHEBI:30616"/>
    </ligand>
</feature>
<feature type="region of interest" description="Disordered" evidence="17">
    <location>
        <begin position="1"/>
        <end position="72"/>
    </location>
</feature>
<feature type="transmembrane region" description="Helical" evidence="16">
    <location>
        <begin position="1239"/>
        <end position="1264"/>
    </location>
</feature>
<keyword evidence="21" id="KW-1185">Reference proteome</keyword>
<sequence>MSHNARKGQSSENNVQTESGRESSRPVSLSQGLERSPRNFISAVSPETLPYDQSSEPSKTSGSQNVPGVFKNRDRGFSLRRTLLTKNIKTSPQARPEAIELTAPIHATSNAHPAKHEEETVASARSGILIWRLGKGLYTKASKTILGINELPPSADGRHIFINEANLLDERTQSPYIHNSIRSSRYSFFSFFPRQLFAQFSKLANAYFLAISILQLIPGLSTTGQFTTIVPLLVFVGISMGKEGWDDIRRWKLDKEENNRTTYVLNREFDAKEPTSETDDNPPPLPHLWTAKKWLQIKVGDIIRLKRDDQVPADMILMYADGTTAYTETMALDGETNLKNKQPPVSLLNHCPTLDQVSDCHGEIVVEDPSMDLYRFEGKISIADQTLPLTTHEVIYRGSILRNTPVAVGIVCYTGEECRIRQNANKNPRIKAPALQSLVNRIVILIAGFVLVLSLGCSFGYSDWNSHEDRAWYLSGATVNWGQVLASFIIAFNTLLPLSLYVSMEIVKVIQIFLMNSDVDLFDEVSNTPMQCQTSTINEELGQVSYIFSDKTGTLTKNEMKVNKLSCAGYVWNHESDINSLAAETRVAETRQNGKENHSVSREAGQPEQSPRRSNVWSIIGSSNSVHSPEDVGSSKDERRRDVGKPARPSHNTTTTQLIEYIYKNPLAPLAIKTRFFLLSIALCHTCIPESTEQQEGIRYQATSPDELALVTAAQEMGYLFLDRQSSTVTLKIFGSGDGAEPVIAKYEVLNVIEFTSDRKRMSVIVREPDGRICIHCKGADSVVRDLLRLADLAAAQAKAIEQQTTKEKSLGAQEALRRQSTAPSLGRPSFDAVGAGRRTSSFQGKGSVRYSVDQWLSDREADTAISPTSPVTAHTQSLSRRTSGQPSSRRSSMQERNLQSKSHDTIRVSSSSAEVKDLVDDNLLLKDSWLIGQTLRHLNEFANEGLRTLLHAARYISEDEYRNWAEAYREATTSLTSREKRISEVADLIEKDFELIGATAIEDKLQDGVPDTIDRLRRANIKLWMLTGDKRETAISISRSCRLAKDYSTFIILDHVVGPVDQEIANALLDIEQGRVAHAVLVVDGATLASIESHTAHKAALLDLAILVDSVICCRASPSQKAMLVKSIRRRVNGAVTLAIGDGANDVAMIQEADVGIGISGGKEGLQAARTSDYAIAQFRFLCKLLLVHGRYNYDRISKYILGTTYKELLFYLTQALYQRSNGYTGTSLYESWSLSWYNTFFTSLPIIFLGAFMAELSPVTLLAVPELYTKGQRKGSFNFKLYLLWNFMATVEAMLVFFIMYGIYARTTFTLDNGLFAMGVMTYTASVIIVNLKLQVLEIHNKNILVVIALVVSIGAWFAWNIVLSAVYQNNGVYNVKSGLLERFGRNALWWLTLTVIVLSFLLFELAIKALKANFLPSDVDVFQVYEQDPVLRQRFQVSAAPFHQPAKTHSNHKNKADGETKAAVEADREAQVEAMLQNRASDKDGTLAAALRLGRDSKIGSVIRNSIDVFSKGFGLVRKEQRR</sequence>
<evidence type="ECO:0000256" key="10">
    <source>
        <dbReference type="ARBA" id="ARBA00023136"/>
    </source>
</evidence>
<keyword evidence="8 16" id="KW-1278">Translocase</keyword>
<comment type="subcellular location">
    <subcellularLocation>
        <location evidence="1 16">Membrane</location>
        <topology evidence="1 16">Multi-pass membrane protein</topology>
    </subcellularLocation>
</comment>
<feature type="binding site" evidence="15">
    <location>
        <position position="552"/>
    </location>
    <ligand>
        <name>Mg(2+)</name>
        <dbReference type="ChEBI" id="CHEBI:18420"/>
    </ligand>
</feature>
<accession>A0A8H7AB53</accession>
<evidence type="ECO:0000256" key="4">
    <source>
        <dbReference type="ARBA" id="ARBA00022723"/>
    </source>
</evidence>
<dbReference type="OrthoDB" id="377733at2759"/>
<feature type="region of interest" description="Disordered" evidence="17">
    <location>
        <begin position="589"/>
        <end position="652"/>
    </location>
</feature>
<feature type="binding site" evidence="14">
    <location>
        <position position="552"/>
    </location>
    <ligand>
        <name>ATP</name>
        <dbReference type="ChEBI" id="CHEBI:30616"/>
    </ligand>
</feature>
<dbReference type="FunFam" id="3.40.50.1000:FF:000172">
    <property type="entry name" value="Phospholipid-transporting ATPase"/>
    <property type="match status" value="1"/>
</dbReference>
<evidence type="ECO:0000256" key="6">
    <source>
        <dbReference type="ARBA" id="ARBA00022840"/>
    </source>
</evidence>
<feature type="region of interest" description="Disordered" evidence="17">
    <location>
        <begin position="862"/>
        <end position="912"/>
    </location>
</feature>
<dbReference type="InterPro" id="IPR023214">
    <property type="entry name" value="HAD_sf"/>
</dbReference>
<keyword evidence="10 16" id="KW-0472">Membrane</keyword>
<evidence type="ECO:0000313" key="21">
    <source>
        <dbReference type="Proteomes" id="UP000606974"/>
    </source>
</evidence>
<feature type="transmembrane region" description="Helical" evidence="16">
    <location>
        <begin position="1390"/>
        <end position="1410"/>
    </location>
</feature>
<dbReference type="PANTHER" id="PTHR24092">
    <property type="entry name" value="PROBABLE PHOSPHOLIPID-TRANSPORTING ATPASE"/>
    <property type="match status" value="1"/>
</dbReference>
<feature type="active site" description="4-aspartylphosphate intermediate" evidence="13">
    <location>
        <position position="550"/>
    </location>
</feature>
<feature type="compositionally biased region" description="Polar residues" evidence="17">
    <location>
        <begin position="607"/>
        <end position="627"/>
    </location>
</feature>
<evidence type="ECO:0000256" key="11">
    <source>
        <dbReference type="ARBA" id="ARBA00034036"/>
    </source>
</evidence>
<dbReference type="GO" id="GO:0000287">
    <property type="term" value="F:magnesium ion binding"/>
    <property type="evidence" value="ECO:0007669"/>
    <property type="project" value="UniProtKB-UniRule"/>
</dbReference>
<proteinExistence type="inferred from homology"/>
<evidence type="ECO:0000256" key="9">
    <source>
        <dbReference type="ARBA" id="ARBA00022989"/>
    </source>
</evidence>
<comment type="caution">
    <text evidence="20">The sequence shown here is derived from an EMBL/GenBank/DDBJ whole genome shotgun (WGS) entry which is preliminary data.</text>
</comment>
<keyword evidence="5 14" id="KW-0547">Nucleotide-binding</keyword>
<comment type="catalytic activity">
    <reaction evidence="11 16">
        <text>ATP + H2O + phospholipidSide 1 = ADP + phosphate + phospholipidSide 2.</text>
        <dbReference type="EC" id="7.6.2.1"/>
    </reaction>
</comment>
<feature type="transmembrane region" description="Helical" evidence="16">
    <location>
        <begin position="1317"/>
        <end position="1334"/>
    </location>
</feature>
<dbReference type="InterPro" id="IPR032631">
    <property type="entry name" value="P-type_ATPase_N"/>
</dbReference>
<dbReference type="Pfam" id="PF16212">
    <property type="entry name" value="PhoLip_ATPase_C"/>
    <property type="match status" value="1"/>
</dbReference>
<dbReference type="SUPFAM" id="SSF81665">
    <property type="entry name" value="Calcium ATPase, transmembrane domain M"/>
    <property type="match status" value="1"/>
</dbReference>
<feature type="region of interest" description="Disordered" evidence="17">
    <location>
        <begin position="1446"/>
        <end position="1467"/>
    </location>
</feature>
<dbReference type="InterPro" id="IPR008250">
    <property type="entry name" value="ATPase_P-typ_transduc_dom_A_sf"/>
</dbReference>
<dbReference type="PROSITE" id="PS00154">
    <property type="entry name" value="ATPASE_E1_E2"/>
    <property type="match status" value="1"/>
</dbReference>
<reference evidence="20" key="1">
    <citation type="submission" date="2020-02" db="EMBL/GenBank/DDBJ databases">
        <authorList>
            <person name="Palmer J.M."/>
        </authorList>
    </citation>
    <scope>NUCLEOTIDE SEQUENCE</scope>
    <source>
        <strain evidence="20">EPUS1.4</strain>
        <tissue evidence="20">Thallus</tissue>
    </source>
</reference>
<dbReference type="Pfam" id="PF00702">
    <property type="entry name" value="Hydrolase"/>
    <property type="match status" value="1"/>
</dbReference>
<dbReference type="NCBIfam" id="TIGR01652">
    <property type="entry name" value="ATPase-Plipid"/>
    <property type="match status" value="2"/>
</dbReference>
<organism evidence="20 21">
    <name type="scientific">Endocarpon pusillum</name>
    <dbReference type="NCBI Taxonomy" id="364733"/>
    <lineage>
        <taxon>Eukaryota</taxon>
        <taxon>Fungi</taxon>
        <taxon>Dikarya</taxon>
        <taxon>Ascomycota</taxon>
        <taxon>Pezizomycotina</taxon>
        <taxon>Eurotiomycetes</taxon>
        <taxon>Chaetothyriomycetidae</taxon>
        <taxon>Verrucariales</taxon>
        <taxon>Verrucariaceae</taxon>
        <taxon>Endocarpon</taxon>
    </lineage>
</organism>
<feature type="compositionally biased region" description="Basic and acidic residues" evidence="17">
    <location>
        <begin position="1457"/>
        <end position="1467"/>
    </location>
</feature>
<evidence type="ECO:0000259" key="19">
    <source>
        <dbReference type="Pfam" id="PF16212"/>
    </source>
</evidence>
<dbReference type="GO" id="GO:0005886">
    <property type="term" value="C:plasma membrane"/>
    <property type="evidence" value="ECO:0007669"/>
    <property type="project" value="TreeGrafter"/>
</dbReference>
<dbReference type="SUPFAM" id="SSF56784">
    <property type="entry name" value="HAD-like"/>
    <property type="match status" value="1"/>
</dbReference>
<comment type="catalytic activity">
    <reaction evidence="12">
        <text>a 1,2-diacyl-sn-glycero-3-phosphoethanolamine(out) + ATP + H2O = a 1,2-diacyl-sn-glycero-3-phosphoethanolamine(in) + ADP + phosphate + H(+)</text>
        <dbReference type="Rhea" id="RHEA:66132"/>
        <dbReference type="ChEBI" id="CHEBI:15377"/>
        <dbReference type="ChEBI" id="CHEBI:15378"/>
        <dbReference type="ChEBI" id="CHEBI:30616"/>
        <dbReference type="ChEBI" id="CHEBI:43474"/>
        <dbReference type="ChEBI" id="CHEBI:64612"/>
        <dbReference type="ChEBI" id="CHEBI:456216"/>
    </reaction>
    <physiologicalReaction direction="left-to-right" evidence="12">
        <dbReference type="Rhea" id="RHEA:66133"/>
    </physiologicalReaction>
</comment>
<feature type="compositionally biased region" description="Basic and acidic residues" evidence="17">
    <location>
        <begin position="589"/>
        <end position="601"/>
    </location>
</feature>
<dbReference type="Gene3D" id="3.40.1110.10">
    <property type="entry name" value="Calcium-transporting ATPase, cytoplasmic domain N"/>
    <property type="match status" value="2"/>
</dbReference>
<feature type="binding site" evidence="15">
    <location>
        <position position="550"/>
    </location>
    <ligand>
        <name>Mg(2+)</name>
        <dbReference type="ChEBI" id="CHEBI:18420"/>
    </ligand>
</feature>
<keyword evidence="4 15" id="KW-0479">Metal-binding</keyword>
<keyword evidence="6 14" id="KW-0067">ATP-binding</keyword>
<dbReference type="Gene3D" id="3.40.50.1000">
    <property type="entry name" value="HAD superfamily/HAD-like"/>
    <property type="match status" value="2"/>
</dbReference>
<feature type="binding site" evidence="14">
    <location>
        <position position="707"/>
    </location>
    <ligand>
        <name>ATP</name>
        <dbReference type="ChEBI" id="CHEBI:30616"/>
    </ligand>
</feature>
<evidence type="ECO:0000256" key="15">
    <source>
        <dbReference type="PIRSR" id="PIRSR606539-3"/>
    </source>
</evidence>
<dbReference type="InterPro" id="IPR023298">
    <property type="entry name" value="ATPase_P-typ_TM_dom_sf"/>
</dbReference>
<evidence type="ECO:0000256" key="13">
    <source>
        <dbReference type="PIRSR" id="PIRSR606539-1"/>
    </source>
</evidence>
<feature type="region of interest" description="Disordered" evidence="17">
    <location>
        <begin position="802"/>
        <end position="844"/>
    </location>
</feature>
<dbReference type="InterPro" id="IPR023299">
    <property type="entry name" value="ATPase_P-typ_cyto_dom_N"/>
</dbReference>
<protein>
    <recommendedName>
        <fullName evidence="16">Phospholipid-transporting ATPase</fullName>
        <ecNumber evidence="16">7.6.2.1</ecNumber>
    </recommendedName>
</protein>
<dbReference type="GO" id="GO:0005524">
    <property type="term" value="F:ATP binding"/>
    <property type="evidence" value="ECO:0007669"/>
    <property type="project" value="UniProtKB-UniRule"/>
</dbReference>
<dbReference type="GO" id="GO:0016887">
    <property type="term" value="F:ATP hydrolysis activity"/>
    <property type="evidence" value="ECO:0007669"/>
    <property type="project" value="InterPro"/>
</dbReference>
<evidence type="ECO:0000256" key="1">
    <source>
        <dbReference type="ARBA" id="ARBA00004141"/>
    </source>
</evidence>
<dbReference type="InterPro" id="IPR001757">
    <property type="entry name" value="P_typ_ATPase"/>
</dbReference>
<feature type="compositionally biased region" description="Basic and acidic residues" evidence="17">
    <location>
        <begin position="628"/>
        <end position="645"/>
    </location>
</feature>
<dbReference type="Pfam" id="PF13246">
    <property type="entry name" value="Cation_ATPase"/>
    <property type="match status" value="1"/>
</dbReference>
<keyword evidence="3 16" id="KW-0812">Transmembrane</keyword>
<dbReference type="GO" id="GO:0045332">
    <property type="term" value="P:phospholipid translocation"/>
    <property type="evidence" value="ECO:0007669"/>
    <property type="project" value="TreeGrafter"/>
</dbReference>
<comment type="similarity">
    <text evidence="2 16">Belongs to the cation transport ATPase (P-type) (TC 3.A.3) family. Type IV subfamily.</text>
</comment>
<feature type="transmembrane region" description="Helical" evidence="16">
    <location>
        <begin position="1285"/>
        <end position="1305"/>
    </location>
</feature>
<comment type="cofactor">
    <cofactor evidence="15">
        <name>Mg(2+)</name>
        <dbReference type="ChEBI" id="CHEBI:18420"/>
    </cofactor>
</comment>
<feature type="transmembrane region" description="Helical" evidence="16">
    <location>
        <begin position="1346"/>
        <end position="1370"/>
    </location>
</feature>
<feature type="compositionally biased region" description="Polar residues" evidence="17">
    <location>
        <begin position="7"/>
        <end position="18"/>
    </location>
</feature>
<dbReference type="Proteomes" id="UP000606974">
    <property type="component" value="Unassembled WGS sequence"/>
</dbReference>
<dbReference type="InterPro" id="IPR032630">
    <property type="entry name" value="P_typ_ATPase_c"/>
</dbReference>
<dbReference type="NCBIfam" id="TIGR01494">
    <property type="entry name" value="ATPase_P-type"/>
    <property type="match status" value="1"/>
</dbReference>
<feature type="compositionally biased region" description="Polar residues" evidence="17">
    <location>
        <begin position="51"/>
        <end position="66"/>
    </location>
</feature>
<dbReference type="SUPFAM" id="SSF81660">
    <property type="entry name" value="Metal cation-transporting ATPase, ATP-binding domain N"/>
    <property type="match status" value="1"/>
</dbReference>
<evidence type="ECO:0000259" key="18">
    <source>
        <dbReference type="Pfam" id="PF16209"/>
    </source>
</evidence>
<evidence type="ECO:0000256" key="14">
    <source>
        <dbReference type="PIRSR" id="PIRSR606539-2"/>
    </source>
</evidence>
<evidence type="ECO:0000256" key="8">
    <source>
        <dbReference type="ARBA" id="ARBA00022967"/>
    </source>
</evidence>
<feature type="domain" description="P-type ATPase N-terminal" evidence="18">
    <location>
        <begin position="170"/>
        <end position="229"/>
    </location>
</feature>
<feature type="transmembrane region" description="Helical" evidence="16">
    <location>
        <begin position="481"/>
        <end position="502"/>
    </location>
</feature>
<dbReference type="PRINTS" id="PR00119">
    <property type="entry name" value="CATATPASE"/>
</dbReference>
<feature type="compositionally biased region" description="Polar residues" evidence="17">
    <location>
        <begin position="866"/>
        <end position="901"/>
    </location>
</feature>